<protein>
    <recommendedName>
        <fullName evidence="1">RNA helicase</fullName>
        <ecNumber evidence="1">3.6.4.13</ecNumber>
    </recommendedName>
</protein>
<feature type="region of interest" description="Disordered" evidence="7">
    <location>
        <begin position="601"/>
        <end position="644"/>
    </location>
</feature>
<evidence type="ECO:0000256" key="1">
    <source>
        <dbReference type="ARBA" id="ARBA00012552"/>
    </source>
</evidence>
<feature type="short sequence motif" description="Q motif" evidence="6">
    <location>
        <begin position="165"/>
        <end position="193"/>
    </location>
</feature>
<dbReference type="SMART" id="SM00487">
    <property type="entry name" value="DEXDc"/>
    <property type="match status" value="1"/>
</dbReference>
<feature type="domain" description="Helicase C-terminal" evidence="9">
    <location>
        <begin position="410"/>
        <end position="592"/>
    </location>
</feature>
<feature type="domain" description="DEAD-box RNA helicase Q" evidence="10">
    <location>
        <begin position="165"/>
        <end position="193"/>
    </location>
</feature>
<dbReference type="PROSITE" id="PS51194">
    <property type="entry name" value="HELICASE_CTER"/>
    <property type="match status" value="1"/>
</dbReference>
<evidence type="ECO:0000313" key="11">
    <source>
        <dbReference type="EMBL" id="GJJ76558.1"/>
    </source>
</evidence>
<comment type="caution">
    <text evidence="11">The sequence shown here is derived from an EMBL/GenBank/DDBJ whole genome shotgun (WGS) entry which is preliminary data.</text>
</comment>
<sequence length="644" mass="69661">MFVPRTISPRSRGARARTLPSLAEAQAQPPVPRAPPEPVSKLLFTSWASLQPPASNVSDVKPGLVVDRISTSTLDSTEECDASYALGPVMGPVNELTVPQMPSAGVVGISELSILPPQAGSRTIGTITGYRETSRTTGMTLQGAREFRKTHQIDVQGKNIPKPISTFEDCNLPSQMMINLAESGYKQPRPVQMQMMPIALRGSDILVSAETGSGKTAGFLVPTLMHVYGLSQSPAGAMQGPFAIILTPTRELAIQIEDTIKMVVAGLPNMRTALLTGGQAMSSQVYRLKQNIQVVVATPGRLVDIFSRHPEIEFSNVFCLVLDEVDMMFSLGFSKQVKRILDVLPEPPNGRQTIMCSATISKQIQQLIDQYLQKPFRMRVGTPSSSSNVKSSDDGRPTVRIANVFSPSSQIKQTVLWVENEAKKKQLFSLLNDPSYFRPPVMIFVESRVGADLLANAIGTKCPGVTAVSIHGEKSQEERSSAIKSIVDGSAQVIVATGLLARGLNLNVAMVINFDMAPSIQEYVHRVGRANPKVAAKASALIRRGPRLGGMAWAVTFINNDSKGLLSEFANMLNSLDSQRVTPLPPQLMQLVVSRTVEIESKPGISGNQQPPKTPQEGKKQLKRQGGSHVSKHLSKRKVGFGST</sequence>
<evidence type="ECO:0000313" key="12">
    <source>
        <dbReference type="Proteomes" id="UP000827284"/>
    </source>
</evidence>
<dbReference type="Pfam" id="PF00270">
    <property type="entry name" value="DEAD"/>
    <property type="match status" value="1"/>
</dbReference>
<reference evidence="11" key="2">
    <citation type="journal article" date="2022" name="Microbiol. Resour. Announc.">
        <title>Whole-Genome Sequence of Entomortierella parvispora E1425, a Mucoromycotan Fungus Associated with Burkholderiaceae-Related Endosymbiotic Bacteria.</title>
        <authorList>
            <person name="Herlambang A."/>
            <person name="Guo Y."/>
            <person name="Takashima Y."/>
            <person name="Narisawa K."/>
            <person name="Ohta H."/>
            <person name="Nishizawa T."/>
        </authorList>
    </citation>
    <scope>NUCLEOTIDE SEQUENCE</scope>
    <source>
        <strain evidence="11">E1425</strain>
    </source>
</reference>
<dbReference type="InterPro" id="IPR014014">
    <property type="entry name" value="RNA_helicase_DEAD_Q_motif"/>
</dbReference>
<evidence type="ECO:0000256" key="2">
    <source>
        <dbReference type="ARBA" id="ARBA00022741"/>
    </source>
</evidence>
<dbReference type="GO" id="GO:0003724">
    <property type="term" value="F:RNA helicase activity"/>
    <property type="evidence" value="ECO:0007669"/>
    <property type="project" value="UniProtKB-EC"/>
</dbReference>
<dbReference type="SUPFAM" id="SSF52540">
    <property type="entry name" value="P-loop containing nucleoside triphosphate hydrolases"/>
    <property type="match status" value="2"/>
</dbReference>
<accession>A0A9P3HHA2</accession>
<dbReference type="Proteomes" id="UP000827284">
    <property type="component" value="Unassembled WGS sequence"/>
</dbReference>
<dbReference type="Pfam" id="PF00271">
    <property type="entry name" value="Helicase_C"/>
    <property type="match status" value="1"/>
</dbReference>
<proteinExistence type="predicted"/>
<dbReference type="AlphaFoldDB" id="A0A9P3HHA2"/>
<dbReference type="SMART" id="SM00490">
    <property type="entry name" value="HELICc"/>
    <property type="match status" value="1"/>
</dbReference>
<dbReference type="InterPro" id="IPR014001">
    <property type="entry name" value="Helicase_ATP-bd"/>
</dbReference>
<evidence type="ECO:0000256" key="4">
    <source>
        <dbReference type="ARBA" id="ARBA00022806"/>
    </source>
</evidence>
<dbReference type="PROSITE" id="PS51195">
    <property type="entry name" value="Q_MOTIF"/>
    <property type="match status" value="1"/>
</dbReference>
<dbReference type="InterPro" id="IPR001650">
    <property type="entry name" value="Helicase_C-like"/>
</dbReference>
<keyword evidence="3" id="KW-0378">Hydrolase</keyword>
<evidence type="ECO:0000259" key="10">
    <source>
        <dbReference type="PROSITE" id="PS51195"/>
    </source>
</evidence>
<evidence type="ECO:0000256" key="3">
    <source>
        <dbReference type="ARBA" id="ARBA00022801"/>
    </source>
</evidence>
<dbReference type="Gene3D" id="3.40.50.300">
    <property type="entry name" value="P-loop containing nucleotide triphosphate hydrolases"/>
    <property type="match status" value="2"/>
</dbReference>
<dbReference type="InterPro" id="IPR044742">
    <property type="entry name" value="DEAD/DEAH_RhlB"/>
</dbReference>
<gene>
    <name evidence="11" type="ORF">EMPS_08917</name>
</gene>
<feature type="domain" description="Helicase ATP-binding" evidence="8">
    <location>
        <begin position="196"/>
        <end position="378"/>
    </location>
</feature>
<evidence type="ECO:0000259" key="8">
    <source>
        <dbReference type="PROSITE" id="PS51192"/>
    </source>
</evidence>
<name>A0A9P3HHA2_9FUNG</name>
<feature type="compositionally biased region" description="Basic residues" evidence="7">
    <location>
        <begin position="630"/>
        <end position="644"/>
    </location>
</feature>
<keyword evidence="2" id="KW-0547">Nucleotide-binding</keyword>
<feature type="region of interest" description="Disordered" evidence="7">
    <location>
        <begin position="1"/>
        <end position="35"/>
    </location>
</feature>
<dbReference type="PROSITE" id="PS51192">
    <property type="entry name" value="HELICASE_ATP_BIND_1"/>
    <property type="match status" value="1"/>
</dbReference>
<keyword evidence="12" id="KW-1185">Reference proteome</keyword>
<dbReference type="GO" id="GO:0005524">
    <property type="term" value="F:ATP binding"/>
    <property type="evidence" value="ECO:0007669"/>
    <property type="project" value="UniProtKB-KW"/>
</dbReference>
<dbReference type="CDD" id="cd00268">
    <property type="entry name" value="DEADc"/>
    <property type="match status" value="1"/>
</dbReference>
<keyword evidence="5" id="KW-0067">ATP-binding</keyword>
<dbReference type="GO" id="GO:0016787">
    <property type="term" value="F:hydrolase activity"/>
    <property type="evidence" value="ECO:0007669"/>
    <property type="project" value="UniProtKB-KW"/>
</dbReference>
<dbReference type="InterPro" id="IPR011545">
    <property type="entry name" value="DEAD/DEAH_box_helicase_dom"/>
</dbReference>
<dbReference type="EC" id="3.6.4.13" evidence="1"/>
<reference evidence="11" key="1">
    <citation type="submission" date="2021-11" db="EMBL/GenBank/DDBJ databases">
        <authorList>
            <person name="Herlambang A."/>
            <person name="Guo Y."/>
            <person name="Takashima Y."/>
            <person name="Nishizawa T."/>
        </authorList>
    </citation>
    <scope>NUCLEOTIDE SEQUENCE</scope>
    <source>
        <strain evidence="11">E1425</strain>
    </source>
</reference>
<dbReference type="PANTHER" id="PTHR47958">
    <property type="entry name" value="ATP-DEPENDENT RNA HELICASE DBP3"/>
    <property type="match status" value="1"/>
</dbReference>
<evidence type="ECO:0000256" key="5">
    <source>
        <dbReference type="ARBA" id="ARBA00022840"/>
    </source>
</evidence>
<evidence type="ECO:0000259" key="9">
    <source>
        <dbReference type="PROSITE" id="PS51194"/>
    </source>
</evidence>
<keyword evidence="4" id="KW-0347">Helicase</keyword>
<dbReference type="OrthoDB" id="18170at2759"/>
<organism evidence="11 12">
    <name type="scientific">Entomortierella parvispora</name>
    <dbReference type="NCBI Taxonomy" id="205924"/>
    <lineage>
        <taxon>Eukaryota</taxon>
        <taxon>Fungi</taxon>
        <taxon>Fungi incertae sedis</taxon>
        <taxon>Mucoromycota</taxon>
        <taxon>Mortierellomycotina</taxon>
        <taxon>Mortierellomycetes</taxon>
        <taxon>Mortierellales</taxon>
        <taxon>Mortierellaceae</taxon>
        <taxon>Entomortierella</taxon>
    </lineage>
</organism>
<dbReference type="GO" id="GO:0003676">
    <property type="term" value="F:nucleic acid binding"/>
    <property type="evidence" value="ECO:0007669"/>
    <property type="project" value="InterPro"/>
</dbReference>
<dbReference type="InterPro" id="IPR027417">
    <property type="entry name" value="P-loop_NTPase"/>
</dbReference>
<evidence type="ECO:0000256" key="6">
    <source>
        <dbReference type="PROSITE-ProRule" id="PRU00552"/>
    </source>
</evidence>
<dbReference type="EMBL" id="BQFW01000012">
    <property type="protein sequence ID" value="GJJ76558.1"/>
    <property type="molecule type" value="Genomic_DNA"/>
</dbReference>
<dbReference type="CDD" id="cd18787">
    <property type="entry name" value="SF2_C_DEAD"/>
    <property type="match status" value="1"/>
</dbReference>
<evidence type="ECO:0000256" key="7">
    <source>
        <dbReference type="SAM" id="MobiDB-lite"/>
    </source>
</evidence>